<feature type="chain" id="PRO_5021004075" description="Tissue inhibitor of metalloproteinase" evidence="1">
    <location>
        <begin position="23"/>
        <end position="147"/>
    </location>
</feature>
<gene>
    <name evidence="2" type="ORF">EV200_10781</name>
</gene>
<name>A0A4R2H617_9SPHI</name>
<evidence type="ECO:0008006" key="4">
    <source>
        <dbReference type="Google" id="ProtNLM"/>
    </source>
</evidence>
<keyword evidence="1" id="KW-0732">Signal</keyword>
<organism evidence="2 3">
    <name type="scientific">Pedobacter psychrotolerans</name>
    <dbReference type="NCBI Taxonomy" id="1843235"/>
    <lineage>
        <taxon>Bacteria</taxon>
        <taxon>Pseudomonadati</taxon>
        <taxon>Bacteroidota</taxon>
        <taxon>Sphingobacteriia</taxon>
        <taxon>Sphingobacteriales</taxon>
        <taxon>Sphingobacteriaceae</taxon>
        <taxon>Pedobacter</taxon>
    </lineage>
</organism>
<dbReference type="OrthoDB" id="761740at2"/>
<dbReference type="EMBL" id="SLWO01000007">
    <property type="protein sequence ID" value="TCO21490.1"/>
    <property type="molecule type" value="Genomic_DNA"/>
</dbReference>
<reference evidence="2 3" key="1">
    <citation type="submission" date="2019-03" db="EMBL/GenBank/DDBJ databases">
        <title>Genomic Encyclopedia of Type Strains, Phase IV (KMG-IV): sequencing the most valuable type-strain genomes for metagenomic binning, comparative biology and taxonomic classification.</title>
        <authorList>
            <person name="Goeker M."/>
        </authorList>
    </citation>
    <scope>NUCLEOTIDE SEQUENCE [LARGE SCALE GENOMIC DNA]</scope>
    <source>
        <strain evidence="2 3">DSM 103236</strain>
    </source>
</reference>
<evidence type="ECO:0000313" key="3">
    <source>
        <dbReference type="Proteomes" id="UP000295684"/>
    </source>
</evidence>
<dbReference type="Proteomes" id="UP000295684">
    <property type="component" value="Unassembled WGS sequence"/>
</dbReference>
<dbReference type="AlphaFoldDB" id="A0A4R2H617"/>
<dbReference type="RefSeq" id="WP_132534883.1">
    <property type="nucleotide sequence ID" value="NZ_BMJO01000001.1"/>
</dbReference>
<accession>A0A4R2H617</accession>
<proteinExistence type="predicted"/>
<evidence type="ECO:0000313" key="2">
    <source>
        <dbReference type="EMBL" id="TCO21490.1"/>
    </source>
</evidence>
<evidence type="ECO:0000256" key="1">
    <source>
        <dbReference type="SAM" id="SignalP"/>
    </source>
</evidence>
<sequence length="147" mass="16873">MKKLLSITAFLCSILISFGAAAQQTEMGKVCKTYRGEEGLIVTTARYGPDKNNEVLIGVYDIDHSWAGKIFKAKVESYNGKADYEITYKGKAYIIMTYRNNNYEIYLPKESNMQKSPMYIAYDKNLSDNCTPNKFLQEYKEQQKAKK</sequence>
<feature type="signal peptide" evidence="1">
    <location>
        <begin position="1"/>
        <end position="22"/>
    </location>
</feature>
<protein>
    <recommendedName>
        <fullName evidence="4">Tissue inhibitor of metalloproteinase</fullName>
    </recommendedName>
</protein>
<comment type="caution">
    <text evidence="2">The sequence shown here is derived from an EMBL/GenBank/DDBJ whole genome shotgun (WGS) entry which is preliminary data.</text>
</comment>